<dbReference type="GO" id="GO:0003341">
    <property type="term" value="P:cilium movement"/>
    <property type="evidence" value="ECO:0007669"/>
    <property type="project" value="InterPro"/>
</dbReference>
<dbReference type="EMBL" id="CAXITT010000312">
    <property type="protein sequence ID" value="CAL1538786.1"/>
    <property type="molecule type" value="Genomic_DNA"/>
</dbReference>
<dbReference type="InterPro" id="IPR013783">
    <property type="entry name" value="Ig-like_fold"/>
</dbReference>
<reference evidence="1 2" key="1">
    <citation type="submission" date="2024-04" db="EMBL/GenBank/DDBJ databases">
        <authorList>
            <consortium name="Genoscope - CEA"/>
            <person name="William W."/>
        </authorList>
    </citation>
    <scope>NUCLEOTIDE SEQUENCE [LARGE SCALE GENOMIC DNA]</scope>
</reference>
<dbReference type="Gene3D" id="2.60.40.10">
    <property type="entry name" value="Immunoglobulins"/>
    <property type="match status" value="2"/>
</dbReference>
<sequence length="911" mass="102918">MPTSFEQLDRTVDGSLVAIDFTTGAHESNSNMSEIGINEKALFLQNMVLTEPDEPKKKVIVPNHLLETKIYAKLGQNASIQAKPSVILFEGFEVGKKQTRQLILLNASTDVLRMHIIPPQTDNFSIKYAKQERMVAGMTLKCTVEFTPDEWRYYYDCIRIHCHGEDNLIVPIHGYPIMSTKDFPRNYIFSPIPVGSRSSKSFPLKSMAPIDFEFSFDYIQAHPALSIEPLSGIVPANGEAEVTVTFVPFEFQTAIMKVQLSISQFNFKGIVCTFTGTSQPGLLKAKTLTSVLSEVLDPKCVSPIERSRIKRKSKNKNGITRKVASAPSQLSLEKNGIRFPAVINSPSAVAKVLLQEPGKLKVNEMNLSELLQGSNQEKTKAMTRQIKEALFDQLVRQNVYEERQNQLRWQIKLGDQPMMEEERYKVLEDRQKALDHYMFKVRGVPIPEEEYNRPHTVCTYARTVRDVDTLAPKIAMFDIYSNDLWATRHAALDRFVQAARSIIIRNRGDKKLLGLKTLRKNTQGFIDTTGKLPNLGPSNPQEGLDLKFKAERIQKYKFPTYVAPNIKDDMAPDALGNIPVDATEVIVKKEVPFFNLKVPYFYQLYGYKSHNVQDASRGYIPTKGFRKLRTGAEDEVIKLPFDQEDPCQRVASTPGGPDSDLHSARVKSGQKVLRSQPLALTPPETLFKPIEYPSLHIMNPAPGLQVFQSMIPYAEVDYDYHLCPVPRYPYTPTSSTKAGVTQKKFLDREDTIRGLMNWKKFPSPGLTSLSNTVTLTNVWVPRWDECFNKDLMPTDTPLLQTQLEANDAENCVEDDVIDGDAATLTPAMVNAKFAFIDTNVKDETKSDFFPIGNRIPLTNMPVGPNGPIAREKREKELDDFMTRKYNKLRSKLKAKVTALNSIIKDTTMHTN</sequence>
<gene>
    <name evidence="1" type="ORF">GSLYS_00012607001</name>
</gene>
<dbReference type="AlphaFoldDB" id="A0AAV2HYE8"/>
<evidence type="ECO:0008006" key="3">
    <source>
        <dbReference type="Google" id="ProtNLM"/>
    </source>
</evidence>
<organism evidence="1 2">
    <name type="scientific">Lymnaea stagnalis</name>
    <name type="common">Great pond snail</name>
    <name type="synonym">Helix stagnalis</name>
    <dbReference type="NCBI Taxonomy" id="6523"/>
    <lineage>
        <taxon>Eukaryota</taxon>
        <taxon>Metazoa</taxon>
        <taxon>Spiralia</taxon>
        <taxon>Lophotrochozoa</taxon>
        <taxon>Mollusca</taxon>
        <taxon>Gastropoda</taxon>
        <taxon>Heterobranchia</taxon>
        <taxon>Euthyneura</taxon>
        <taxon>Panpulmonata</taxon>
        <taxon>Hygrophila</taxon>
        <taxon>Lymnaeoidea</taxon>
        <taxon>Lymnaeidae</taxon>
        <taxon>Lymnaea</taxon>
    </lineage>
</organism>
<comment type="caution">
    <text evidence="1">The sequence shown here is derived from an EMBL/GenBank/DDBJ whole genome shotgun (WGS) entry which is preliminary data.</text>
</comment>
<dbReference type="Pfam" id="PF24771">
    <property type="entry name" value="Ig_CFAP74_1st"/>
    <property type="match status" value="1"/>
</dbReference>
<dbReference type="Proteomes" id="UP001497497">
    <property type="component" value="Unassembled WGS sequence"/>
</dbReference>
<dbReference type="InterPro" id="IPR029676">
    <property type="entry name" value="CFAP221"/>
</dbReference>
<name>A0AAV2HYE8_LYMST</name>
<dbReference type="GO" id="GO:0097729">
    <property type="term" value="C:9+2 motile cilium"/>
    <property type="evidence" value="ECO:0007669"/>
    <property type="project" value="TreeGrafter"/>
</dbReference>
<keyword evidence="2" id="KW-1185">Reference proteome</keyword>
<dbReference type="GO" id="GO:0044458">
    <property type="term" value="P:motile cilium assembly"/>
    <property type="evidence" value="ECO:0007669"/>
    <property type="project" value="TreeGrafter"/>
</dbReference>
<evidence type="ECO:0000313" key="1">
    <source>
        <dbReference type="EMBL" id="CAL1538786.1"/>
    </source>
</evidence>
<accession>A0AAV2HYE8</accession>
<dbReference type="PANTHER" id="PTHR46500:SF1">
    <property type="entry name" value="CILIA- AND FLAGELLA-ASSOCIATED PROTEIN 221"/>
    <property type="match status" value="1"/>
</dbReference>
<evidence type="ECO:0000313" key="2">
    <source>
        <dbReference type="Proteomes" id="UP001497497"/>
    </source>
</evidence>
<dbReference type="PANTHER" id="PTHR46500">
    <property type="entry name" value="CILIA- AND FLAGELLA-ASSOCIATED PROTEIN 221"/>
    <property type="match status" value="1"/>
</dbReference>
<protein>
    <recommendedName>
        <fullName evidence="3">Primary ciliary dyskinesia protein 1</fullName>
    </recommendedName>
</protein>
<proteinExistence type="predicted"/>